<evidence type="ECO:0000313" key="3">
    <source>
        <dbReference type="Proteomes" id="UP001221757"/>
    </source>
</evidence>
<proteinExistence type="predicted"/>
<comment type="caution">
    <text evidence="2">The sequence shown here is derived from an EMBL/GenBank/DDBJ whole genome shotgun (WGS) entry which is preliminary data.</text>
</comment>
<dbReference type="Proteomes" id="UP001221757">
    <property type="component" value="Unassembled WGS sequence"/>
</dbReference>
<evidence type="ECO:0000256" key="1">
    <source>
        <dbReference type="SAM" id="MobiDB-lite"/>
    </source>
</evidence>
<feature type="region of interest" description="Disordered" evidence="1">
    <location>
        <begin position="135"/>
        <end position="167"/>
    </location>
</feature>
<feature type="compositionally biased region" description="Low complexity" evidence="1">
    <location>
        <begin position="873"/>
        <end position="888"/>
    </location>
</feature>
<dbReference type="AlphaFoldDB" id="A0AAD7CYI8"/>
<evidence type="ECO:0000313" key="2">
    <source>
        <dbReference type="EMBL" id="KAJ7670327.1"/>
    </source>
</evidence>
<reference evidence="2" key="1">
    <citation type="submission" date="2023-03" db="EMBL/GenBank/DDBJ databases">
        <title>Massive genome expansion in bonnet fungi (Mycena s.s.) driven by repeated elements and novel gene families across ecological guilds.</title>
        <authorList>
            <consortium name="Lawrence Berkeley National Laboratory"/>
            <person name="Harder C.B."/>
            <person name="Miyauchi S."/>
            <person name="Viragh M."/>
            <person name="Kuo A."/>
            <person name="Thoen E."/>
            <person name="Andreopoulos B."/>
            <person name="Lu D."/>
            <person name="Skrede I."/>
            <person name="Drula E."/>
            <person name="Henrissat B."/>
            <person name="Morin E."/>
            <person name="Kohler A."/>
            <person name="Barry K."/>
            <person name="LaButti K."/>
            <person name="Morin E."/>
            <person name="Salamov A."/>
            <person name="Lipzen A."/>
            <person name="Mereny Z."/>
            <person name="Hegedus B."/>
            <person name="Baldrian P."/>
            <person name="Stursova M."/>
            <person name="Weitz H."/>
            <person name="Taylor A."/>
            <person name="Grigoriev I.V."/>
            <person name="Nagy L.G."/>
            <person name="Martin F."/>
            <person name="Kauserud H."/>
        </authorList>
    </citation>
    <scope>NUCLEOTIDE SEQUENCE</scope>
    <source>
        <strain evidence="2">CBHHK067</strain>
    </source>
</reference>
<dbReference type="EMBL" id="JARKIE010000182">
    <property type="protein sequence ID" value="KAJ7670327.1"/>
    <property type="molecule type" value="Genomic_DNA"/>
</dbReference>
<protein>
    <submittedName>
        <fullName evidence="2">Uncharacterized protein</fullName>
    </submittedName>
</protein>
<feature type="region of interest" description="Disordered" evidence="1">
    <location>
        <begin position="1"/>
        <end position="39"/>
    </location>
</feature>
<feature type="compositionally biased region" description="Acidic residues" evidence="1">
    <location>
        <begin position="19"/>
        <end position="35"/>
    </location>
</feature>
<organism evidence="2 3">
    <name type="scientific">Mycena rosella</name>
    <name type="common">Pink bonnet</name>
    <name type="synonym">Agaricus rosellus</name>
    <dbReference type="NCBI Taxonomy" id="1033263"/>
    <lineage>
        <taxon>Eukaryota</taxon>
        <taxon>Fungi</taxon>
        <taxon>Dikarya</taxon>
        <taxon>Basidiomycota</taxon>
        <taxon>Agaricomycotina</taxon>
        <taxon>Agaricomycetes</taxon>
        <taxon>Agaricomycetidae</taxon>
        <taxon>Agaricales</taxon>
        <taxon>Marasmiineae</taxon>
        <taxon>Mycenaceae</taxon>
        <taxon>Mycena</taxon>
    </lineage>
</organism>
<keyword evidence="3" id="KW-1185">Reference proteome</keyword>
<feature type="compositionally biased region" description="Polar residues" evidence="1">
    <location>
        <begin position="149"/>
        <end position="159"/>
    </location>
</feature>
<gene>
    <name evidence="2" type="ORF">B0H17DRAFT_1209427</name>
</gene>
<feature type="region of interest" description="Disordered" evidence="1">
    <location>
        <begin position="833"/>
        <end position="888"/>
    </location>
</feature>
<sequence>MSPTFHRTHGTPMNPVDLPDLEEWPESDDEDEPEEKESNGALRLLKLYRAGHITAEIGKNNCWKLQCNRCDSWVKTNLPSRTPLSSSGHFYNLETHQNGNKCTYSPKFTRATTAPPQETPASIEMDVDEDDFEFQYGRSSSAPPEDSSRFATVSQTNNPLPSPQIPLDIPTDTTLASHTPLLPTNLARTCAGVHVDWNIEAGSVGWTFPWHRVIQGGETESQTEFFRVEISSAGATTAFSKECAGATSTDICAECAKIPRRLLELEDMAANTKPHTNYRYLNYQQITNLLTDKDSELRRVRLKCANLTRKLGTCMKKLTDYRRLAFAVAESNFPRLKQLLATGLRNGASPRKLVNLLGDVAEGLEYNPRPSTDSRTVDISLMSYILGGRKLLYALSHGCGIPSLRTLRRHLSFTRIMPTIGTIRVDDILHNIREVVLKPREAAGRTKLRGVSLMIDEVALEERAVHFRHTNSVGGLCWRHSSAVNLVLNTYESAVQLAKDIKDGKVHLAKEMTVVAAFCFGERGTYPIVALPTCKVKAADSSTVYQVVTEAWNRLAADKSTSRIHGTLAAMRGLNLYTGLDEVTLDFDFKHIFKRICTLLRSQAGIILNNGRLINPAMLARYLIRLPSQTAETVHKLLFPNDPQDVPRAIELMQASIALGTLDYGDMDADTCSDVDALRLLGSVIKAACNVYIQVKKESAKITTNCRLAATVKYGFAERGSENTPCRNVPIVCGLCPSTLTAGKESKSQPAQWRYNMEEHLARDHPEYASPRNPDGQKRLPHAVWVSMDIDKREHLAAGVPISKIPAPFARVAGPDEGIDDPSQQMGVRHPIPVRAAPTAKGKGARKGKEKEAMWPAETSSVKPPRKKRKVNSGAAVASGSGSASGSK</sequence>
<accession>A0AAD7CYI8</accession>
<name>A0AAD7CYI8_MYCRO</name>